<dbReference type="PANTHER" id="PTHR30414">
    <property type="entry name" value="MINICONDUCTANCE MECHANOSENSITIVE CHANNEL YBDG"/>
    <property type="match status" value="1"/>
</dbReference>
<gene>
    <name evidence="14" type="ORF">OLX77_02980</name>
</gene>
<dbReference type="PANTHER" id="PTHR30414:SF0">
    <property type="entry name" value="MINICONDUCTANCE MECHANOSENSITIVE CHANNEL YBDG"/>
    <property type="match status" value="1"/>
</dbReference>
<evidence type="ECO:0000256" key="4">
    <source>
        <dbReference type="ARBA" id="ARBA00022519"/>
    </source>
</evidence>
<dbReference type="RefSeq" id="WP_307632098.1">
    <property type="nucleotide sequence ID" value="NZ_JAPHEH010000001.1"/>
</dbReference>
<evidence type="ECO:0000256" key="5">
    <source>
        <dbReference type="ARBA" id="ARBA00022692"/>
    </source>
</evidence>
<keyword evidence="7" id="KW-0346">Stress response</keyword>
<evidence type="ECO:0000256" key="3">
    <source>
        <dbReference type="ARBA" id="ARBA00022475"/>
    </source>
</evidence>
<dbReference type="SUPFAM" id="SSF50182">
    <property type="entry name" value="Sm-like ribonucleoproteins"/>
    <property type="match status" value="1"/>
</dbReference>
<dbReference type="GO" id="GO:0008381">
    <property type="term" value="F:mechanosensitive monoatomic ion channel activity"/>
    <property type="evidence" value="ECO:0007669"/>
    <property type="project" value="InterPro"/>
</dbReference>
<feature type="domain" description="Mechanosensitive ion channel MscS" evidence="12">
    <location>
        <begin position="187"/>
        <end position="255"/>
    </location>
</feature>
<evidence type="ECO:0000259" key="13">
    <source>
        <dbReference type="Pfam" id="PF21082"/>
    </source>
</evidence>
<dbReference type="InterPro" id="IPR006685">
    <property type="entry name" value="MscS_channel_2nd"/>
</dbReference>
<dbReference type="FunFam" id="2.30.30.60:FF:000002">
    <property type="entry name" value="Mechanosensitive ion channel family protein"/>
    <property type="match status" value="1"/>
</dbReference>
<comment type="subcellular location">
    <subcellularLocation>
        <location evidence="1">Cell inner membrane</location>
        <topology evidence="1">Multi-pass membrane protein</topology>
    </subcellularLocation>
</comment>
<name>A0A9X4MEG3_9BACT</name>
<evidence type="ECO:0000256" key="10">
    <source>
        <dbReference type="ARBA" id="ARBA00093659"/>
    </source>
</evidence>
<evidence type="ECO:0000256" key="9">
    <source>
        <dbReference type="ARBA" id="ARBA00093630"/>
    </source>
</evidence>
<dbReference type="GO" id="GO:0005886">
    <property type="term" value="C:plasma membrane"/>
    <property type="evidence" value="ECO:0007669"/>
    <property type="project" value="UniProtKB-SubCell"/>
</dbReference>
<evidence type="ECO:0000313" key="14">
    <source>
        <dbReference type="EMBL" id="MDG4475122.1"/>
    </source>
</evidence>
<proteinExistence type="inferred from homology"/>
<organism evidence="14 15">
    <name type="scientific">Thiovibrio frasassiensis</name>
    <dbReference type="NCBI Taxonomy" id="2984131"/>
    <lineage>
        <taxon>Bacteria</taxon>
        <taxon>Pseudomonadati</taxon>
        <taxon>Thermodesulfobacteriota</taxon>
        <taxon>Desulfobulbia</taxon>
        <taxon>Desulfobulbales</taxon>
        <taxon>Thiovibrionaceae</taxon>
        <taxon>Thiovibrio</taxon>
    </lineage>
</organism>
<evidence type="ECO:0000256" key="11">
    <source>
        <dbReference type="SAM" id="Phobius"/>
    </source>
</evidence>
<feature type="transmembrane region" description="Helical" evidence="11">
    <location>
        <begin position="100"/>
        <end position="121"/>
    </location>
</feature>
<evidence type="ECO:0000256" key="6">
    <source>
        <dbReference type="ARBA" id="ARBA00022989"/>
    </source>
</evidence>
<dbReference type="InterPro" id="IPR049278">
    <property type="entry name" value="MS_channel_C"/>
</dbReference>
<evidence type="ECO:0000256" key="8">
    <source>
        <dbReference type="ARBA" id="ARBA00023136"/>
    </source>
</evidence>
<dbReference type="InterPro" id="IPR023408">
    <property type="entry name" value="MscS_beta-dom_sf"/>
</dbReference>
<evidence type="ECO:0000259" key="12">
    <source>
        <dbReference type="Pfam" id="PF00924"/>
    </source>
</evidence>
<keyword evidence="6 11" id="KW-1133">Transmembrane helix</keyword>
<reference evidence="14" key="2">
    <citation type="submission" date="2022-10" db="EMBL/GenBank/DDBJ databases">
        <authorList>
            <person name="Aronson H.S."/>
        </authorList>
    </citation>
    <scope>NUCLEOTIDE SEQUENCE</scope>
    <source>
        <strain evidence="14">RS19-109</strain>
    </source>
</reference>
<dbReference type="AlphaFoldDB" id="A0A9X4MEG3"/>
<feature type="transmembrane region" description="Helical" evidence="11">
    <location>
        <begin position="168"/>
        <end position="185"/>
    </location>
</feature>
<dbReference type="Proteomes" id="UP001154240">
    <property type="component" value="Unassembled WGS sequence"/>
</dbReference>
<dbReference type="InterPro" id="IPR010920">
    <property type="entry name" value="LSM_dom_sf"/>
</dbReference>
<keyword evidence="5 11" id="KW-0812">Transmembrane</keyword>
<dbReference type="Pfam" id="PF00924">
    <property type="entry name" value="MS_channel_2nd"/>
    <property type="match status" value="1"/>
</dbReference>
<dbReference type="Gene3D" id="2.30.30.60">
    <property type="match status" value="1"/>
</dbReference>
<dbReference type="EMBL" id="JAPHEH010000001">
    <property type="protein sequence ID" value="MDG4475122.1"/>
    <property type="molecule type" value="Genomic_DNA"/>
</dbReference>
<dbReference type="InterPro" id="IPR030192">
    <property type="entry name" value="YbdG"/>
</dbReference>
<keyword evidence="8 11" id="KW-0472">Membrane</keyword>
<evidence type="ECO:0000313" key="15">
    <source>
        <dbReference type="Proteomes" id="UP001154240"/>
    </source>
</evidence>
<feature type="transmembrane region" description="Helical" evidence="11">
    <location>
        <begin position="142"/>
        <end position="162"/>
    </location>
</feature>
<keyword evidence="15" id="KW-1185">Reference proteome</keyword>
<dbReference type="GO" id="GO:0071470">
    <property type="term" value="P:cellular response to osmotic stress"/>
    <property type="evidence" value="ECO:0007669"/>
    <property type="project" value="InterPro"/>
</dbReference>
<feature type="transmembrane region" description="Helical" evidence="11">
    <location>
        <begin position="75"/>
        <end position="94"/>
    </location>
</feature>
<comment type="caution">
    <text evidence="14">The sequence shown here is derived from an EMBL/GenBank/DDBJ whole genome shotgun (WGS) entry which is preliminary data.</text>
</comment>
<dbReference type="Pfam" id="PF21082">
    <property type="entry name" value="MS_channel_3rd"/>
    <property type="match status" value="1"/>
</dbReference>
<feature type="transmembrane region" description="Helical" evidence="11">
    <location>
        <begin position="24"/>
        <end position="47"/>
    </location>
</feature>
<keyword evidence="3" id="KW-1003">Cell membrane</keyword>
<evidence type="ECO:0000256" key="1">
    <source>
        <dbReference type="ARBA" id="ARBA00004429"/>
    </source>
</evidence>
<protein>
    <recommendedName>
        <fullName evidence="9">Mechanosensing system component YbdG</fullName>
    </recommendedName>
    <alternativeName>
        <fullName evidence="10">Mechanosensitive channel homolog YbdG</fullName>
    </alternativeName>
</protein>
<keyword evidence="4" id="KW-0997">Cell inner membrane</keyword>
<reference evidence="14" key="1">
    <citation type="journal article" date="2022" name="bioRxiv">
        <title>Thiovibrio frasassiensisgen. nov., sp. nov., an autotrophic, elemental sulfur disproportionating bacterium isolated from sulfidic karst sediment, and proposal of Thiovibrionaceae fam. nov.</title>
        <authorList>
            <person name="Aronson H."/>
            <person name="Thomas C."/>
            <person name="Bhattacharyya M."/>
            <person name="Eckstein S."/>
            <person name="Jensen S."/>
            <person name="Barco R."/>
            <person name="Macalady J."/>
            <person name="Amend J."/>
        </authorList>
    </citation>
    <scope>NUCLEOTIDE SEQUENCE</scope>
    <source>
        <strain evidence="14">RS19-109</strain>
    </source>
</reference>
<sequence>MLSNFESWLTSQGLSEGLAQALEFSAALAALLLLALLTGWAALRFLAPLFERTAQRSSSKWDDTLVERLFFKRSAYLLPSLAVYLACDLIYPPASPSGTLFKRAALILFVIISVRVLDAFLSALHDIYRLHGADRAKPIRGYIQAVTILVYIMAGIFIVAIATGQSPWGILTVLGGLTAVLLLVFKDTLLGFVASIQLSTNDMVQVGDWIEMPKYGADGEVIDISINTIKVRNWDKTIATIPTYALVSDSFKNWRGMAESGGRRIKRALLLDMNSIRFCSEEMLRRFAHIELLTPYLTSKGTEIAAYNAEHHPDPSSRLNGRQQTNIGILRAYIIAYLKHHPQIRQDMTFLVRQLEPTPQGLPMEIYVFSRQQAWADYEAVQADIFDHILAAVPEFGLRIFQFPAGHDLKGVLHP</sequence>
<comment type="similarity">
    <text evidence="2">Belongs to the MscS (TC 1.A.23) family.</text>
</comment>
<feature type="domain" description="Mechanosensitive ion channel MscS C-terminal" evidence="13">
    <location>
        <begin position="337"/>
        <end position="400"/>
    </location>
</feature>
<accession>A0A9X4MEG3</accession>
<evidence type="ECO:0000256" key="2">
    <source>
        <dbReference type="ARBA" id="ARBA00008017"/>
    </source>
</evidence>
<evidence type="ECO:0000256" key="7">
    <source>
        <dbReference type="ARBA" id="ARBA00023016"/>
    </source>
</evidence>